<name>A0A177WFM8_BATDL</name>
<dbReference type="Proteomes" id="UP000077115">
    <property type="component" value="Unassembled WGS sequence"/>
</dbReference>
<reference evidence="4 5" key="2">
    <citation type="submission" date="2016-05" db="EMBL/GenBank/DDBJ databases">
        <title>Lineage-specific infection strategies underlie the spectrum of fungal disease in amphibians.</title>
        <authorList>
            <person name="Cuomo C.A."/>
            <person name="Farrer R.A."/>
            <person name="James T."/>
            <person name="Longcore J."/>
            <person name="Birren B."/>
        </authorList>
    </citation>
    <scope>NUCLEOTIDE SEQUENCE [LARGE SCALE GENOMIC DNA]</scope>
    <source>
        <strain evidence="4 5">JEL423</strain>
    </source>
</reference>
<proteinExistence type="predicted"/>
<sequence>MRLAVAVLSSILLALSVTTASPVNPSATTDVETSTSTVIPSATTSTEYSLWIVPNPNGIGLGALDALPDNVKHLLDKYVELQDARNQQSKIYWPLKSQYDSQYDVVLGVEKDLEILKYQSQKGNGNPKYGDIEKTKLDLEDQRSKLVKLRKDLDECESEIGHLAEKKWEADKQIVSLVFGTPLNPDLFNYQLLLIKETPSVKDYLEEQLSKYKDLGQNHGDQQRQDSQSSLDTLSESGSNRKSTSNKRKRVSKLMSRLGSFFKRPKHDDPSN</sequence>
<evidence type="ECO:0000313" key="5">
    <source>
        <dbReference type="Proteomes" id="UP000077115"/>
    </source>
</evidence>
<keyword evidence="3" id="KW-0732">Signal</keyword>
<evidence type="ECO:0000256" key="3">
    <source>
        <dbReference type="SAM" id="SignalP"/>
    </source>
</evidence>
<evidence type="ECO:0000313" key="4">
    <source>
        <dbReference type="EMBL" id="OAJ38596.1"/>
    </source>
</evidence>
<feature type="region of interest" description="Disordered" evidence="2">
    <location>
        <begin position="216"/>
        <end position="272"/>
    </location>
</feature>
<organism evidence="4 5">
    <name type="scientific">Batrachochytrium dendrobatidis (strain JEL423)</name>
    <dbReference type="NCBI Taxonomy" id="403673"/>
    <lineage>
        <taxon>Eukaryota</taxon>
        <taxon>Fungi</taxon>
        <taxon>Fungi incertae sedis</taxon>
        <taxon>Chytridiomycota</taxon>
        <taxon>Chytridiomycota incertae sedis</taxon>
        <taxon>Chytridiomycetes</taxon>
        <taxon>Rhizophydiales</taxon>
        <taxon>Rhizophydiales incertae sedis</taxon>
        <taxon>Batrachochytrium</taxon>
    </lineage>
</organism>
<gene>
    <name evidence="4" type="ORF">BDEG_22504</name>
</gene>
<dbReference type="AlphaFoldDB" id="A0A177WFM8"/>
<reference evidence="4 5" key="1">
    <citation type="submission" date="2006-10" db="EMBL/GenBank/DDBJ databases">
        <title>The Genome Sequence of Batrachochytrium dendrobatidis JEL423.</title>
        <authorList>
            <consortium name="The Broad Institute Genome Sequencing Platform"/>
            <person name="Birren B."/>
            <person name="Lander E."/>
            <person name="Galagan J."/>
            <person name="Cuomo C."/>
            <person name="Devon K."/>
            <person name="Jaffe D."/>
            <person name="Butler J."/>
            <person name="Alvarez P."/>
            <person name="Gnerre S."/>
            <person name="Grabherr M."/>
            <person name="Kleber M."/>
            <person name="Mauceli E."/>
            <person name="Brockman W."/>
            <person name="Young S."/>
            <person name="LaButti K."/>
            <person name="Sykes S."/>
            <person name="DeCaprio D."/>
            <person name="Crawford M."/>
            <person name="Koehrsen M."/>
            <person name="Engels R."/>
            <person name="Montgomery P."/>
            <person name="Pearson M."/>
            <person name="Howarth C."/>
            <person name="Larson L."/>
            <person name="White J."/>
            <person name="O'Leary S."/>
            <person name="Kodira C."/>
            <person name="Zeng Q."/>
            <person name="Yandava C."/>
            <person name="Alvarado L."/>
            <person name="Longcore J."/>
            <person name="James T."/>
        </authorList>
    </citation>
    <scope>NUCLEOTIDE SEQUENCE [LARGE SCALE GENOMIC DNA]</scope>
    <source>
        <strain evidence="4 5">JEL423</strain>
    </source>
</reference>
<feature type="compositionally biased region" description="Low complexity" evidence="2">
    <location>
        <begin position="225"/>
        <end position="238"/>
    </location>
</feature>
<evidence type="ECO:0000256" key="2">
    <source>
        <dbReference type="SAM" id="MobiDB-lite"/>
    </source>
</evidence>
<keyword evidence="1" id="KW-0175">Coiled coil</keyword>
<protein>
    <submittedName>
        <fullName evidence="4">Uncharacterized protein</fullName>
    </submittedName>
</protein>
<accession>A0A177WFM8</accession>
<dbReference type="VEuPathDB" id="FungiDB:BDEG_22504"/>
<dbReference type="EMBL" id="DS022301">
    <property type="protein sequence ID" value="OAJ38596.1"/>
    <property type="molecule type" value="Genomic_DNA"/>
</dbReference>
<feature type="signal peptide" evidence="3">
    <location>
        <begin position="1"/>
        <end position="20"/>
    </location>
</feature>
<feature type="coiled-coil region" evidence="1">
    <location>
        <begin position="132"/>
        <end position="166"/>
    </location>
</feature>
<feature type="chain" id="PRO_5008077527" evidence="3">
    <location>
        <begin position="21"/>
        <end position="272"/>
    </location>
</feature>
<evidence type="ECO:0000256" key="1">
    <source>
        <dbReference type="SAM" id="Coils"/>
    </source>
</evidence>